<dbReference type="Proteomes" id="UP000188268">
    <property type="component" value="Unassembled WGS sequence"/>
</dbReference>
<reference evidence="1 2" key="1">
    <citation type="submission" date="2013-09" db="EMBL/GenBank/DDBJ databases">
        <title>Corchorus capsularis genome sequencing.</title>
        <authorList>
            <person name="Alam M."/>
            <person name="Haque M.S."/>
            <person name="Islam M.S."/>
            <person name="Emdad E.M."/>
            <person name="Islam M.M."/>
            <person name="Ahmed B."/>
            <person name="Halim A."/>
            <person name="Hossen Q.M.M."/>
            <person name="Hossain M.Z."/>
            <person name="Ahmed R."/>
            <person name="Khan M.M."/>
            <person name="Islam R."/>
            <person name="Rashid M.M."/>
            <person name="Khan S.A."/>
            <person name="Rahman M.S."/>
            <person name="Alam M."/>
        </authorList>
    </citation>
    <scope>NUCLEOTIDE SEQUENCE [LARGE SCALE GENOMIC DNA]</scope>
    <source>
        <strain evidence="2">cv. CVL-1</strain>
        <tissue evidence="1">Whole seedling</tissue>
    </source>
</reference>
<dbReference type="Gramene" id="OMO81378">
    <property type="protein sequence ID" value="OMO81378"/>
    <property type="gene ID" value="CCACVL1_12441"/>
</dbReference>
<protein>
    <submittedName>
        <fullName evidence="1">Uncharacterized protein</fullName>
    </submittedName>
</protein>
<proteinExistence type="predicted"/>
<gene>
    <name evidence="1" type="ORF">CCACVL1_12441</name>
</gene>
<evidence type="ECO:0000313" key="1">
    <source>
        <dbReference type="EMBL" id="OMO81378.1"/>
    </source>
</evidence>
<accession>A0A1R3IFL1</accession>
<name>A0A1R3IFL1_COCAP</name>
<dbReference type="EMBL" id="AWWV01010166">
    <property type="protein sequence ID" value="OMO81378.1"/>
    <property type="molecule type" value="Genomic_DNA"/>
</dbReference>
<sequence length="22" mass="2605">MALYAWAKRANRNCELLRPVKT</sequence>
<keyword evidence="2" id="KW-1185">Reference proteome</keyword>
<organism evidence="1 2">
    <name type="scientific">Corchorus capsularis</name>
    <name type="common">Jute</name>
    <dbReference type="NCBI Taxonomy" id="210143"/>
    <lineage>
        <taxon>Eukaryota</taxon>
        <taxon>Viridiplantae</taxon>
        <taxon>Streptophyta</taxon>
        <taxon>Embryophyta</taxon>
        <taxon>Tracheophyta</taxon>
        <taxon>Spermatophyta</taxon>
        <taxon>Magnoliopsida</taxon>
        <taxon>eudicotyledons</taxon>
        <taxon>Gunneridae</taxon>
        <taxon>Pentapetalae</taxon>
        <taxon>rosids</taxon>
        <taxon>malvids</taxon>
        <taxon>Malvales</taxon>
        <taxon>Malvaceae</taxon>
        <taxon>Grewioideae</taxon>
        <taxon>Apeibeae</taxon>
        <taxon>Corchorus</taxon>
    </lineage>
</organism>
<dbReference type="AlphaFoldDB" id="A0A1R3IFL1"/>
<evidence type="ECO:0000313" key="2">
    <source>
        <dbReference type="Proteomes" id="UP000188268"/>
    </source>
</evidence>
<comment type="caution">
    <text evidence="1">The sequence shown here is derived from an EMBL/GenBank/DDBJ whole genome shotgun (WGS) entry which is preliminary data.</text>
</comment>